<dbReference type="PANTHER" id="PTHR44846:SF1">
    <property type="entry name" value="MANNOSYL-D-GLYCERATE TRANSPORT_METABOLISM SYSTEM REPRESSOR MNGR-RELATED"/>
    <property type="match status" value="1"/>
</dbReference>
<keyword evidence="2" id="KW-0238">DNA-binding</keyword>
<dbReference type="InterPro" id="IPR000524">
    <property type="entry name" value="Tscrpt_reg_HTH_GntR"/>
</dbReference>
<evidence type="ECO:0000313" key="6">
    <source>
        <dbReference type="Proteomes" id="UP000603474"/>
    </source>
</evidence>
<name>A0ABR7KEW5_9FIRM</name>
<keyword evidence="6" id="KW-1185">Reference proteome</keyword>
<dbReference type="SMART" id="SM00866">
    <property type="entry name" value="UTRA"/>
    <property type="match status" value="1"/>
</dbReference>
<dbReference type="SUPFAM" id="SSF46785">
    <property type="entry name" value="Winged helix' DNA-binding domain"/>
    <property type="match status" value="1"/>
</dbReference>
<dbReference type="PROSITE" id="PS50949">
    <property type="entry name" value="HTH_GNTR"/>
    <property type="match status" value="1"/>
</dbReference>
<organism evidence="5 6">
    <name type="scientific">Catenibacterium faecis</name>
    <dbReference type="NCBI Taxonomy" id="2764323"/>
    <lineage>
        <taxon>Bacteria</taxon>
        <taxon>Bacillati</taxon>
        <taxon>Bacillota</taxon>
        <taxon>Erysipelotrichia</taxon>
        <taxon>Erysipelotrichales</taxon>
        <taxon>Coprobacillaceae</taxon>
        <taxon>Catenibacterium</taxon>
    </lineage>
</organism>
<dbReference type="Pfam" id="PF07702">
    <property type="entry name" value="UTRA"/>
    <property type="match status" value="1"/>
</dbReference>
<sequence length="240" mass="27299">MAKQPIYVKIMSDIENQIKDETLKSGDQIPTEKELCEFYNTSRMTVNKAISRLCEKNLIERIAGKGSFVKEHRVIKNLQLGTNGSFSDDMIATGKVPGSKLIEYKLVKGKEVPHVKHALKLKDDDFIHYFVRVRTGDGIPIAISYTYLSASIIPTIDIQILEGSLYKYINKLGYSIDGIDAEYSAVLPTDKQKELLQVDQVALFKSEHVTFLSDGRPFEYISTYYRGDQYTYSLKTVFDE</sequence>
<dbReference type="CDD" id="cd07377">
    <property type="entry name" value="WHTH_GntR"/>
    <property type="match status" value="1"/>
</dbReference>
<dbReference type="Proteomes" id="UP000603474">
    <property type="component" value="Unassembled WGS sequence"/>
</dbReference>
<keyword evidence="3" id="KW-0804">Transcription</keyword>
<feature type="domain" description="HTH gntR-type" evidence="4">
    <location>
        <begin position="4"/>
        <end position="72"/>
    </location>
</feature>
<dbReference type="InterPro" id="IPR011663">
    <property type="entry name" value="UTRA"/>
</dbReference>
<dbReference type="InterPro" id="IPR036390">
    <property type="entry name" value="WH_DNA-bd_sf"/>
</dbReference>
<dbReference type="EMBL" id="JACRWG010000139">
    <property type="protein sequence ID" value="MBC6011124.1"/>
    <property type="molecule type" value="Genomic_DNA"/>
</dbReference>
<evidence type="ECO:0000256" key="3">
    <source>
        <dbReference type="ARBA" id="ARBA00023163"/>
    </source>
</evidence>
<dbReference type="PANTHER" id="PTHR44846">
    <property type="entry name" value="MANNOSYL-D-GLYCERATE TRANSPORT/METABOLISM SYSTEM REPRESSOR MNGR-RELATED"/>
    <property type="match status" value="1"/>
</dbReference>
<dbReference type="Gene3D" id="1.10.10.10">
    <property type="entry name" value="Winged helix-like DNA-binding domain superfamily/Winged helix DNA-binding domain"/>
    <property type="match status" value="1"/>
</dbReference>
<dbReference type="InterPro" id="IPR028978">
    <property type="entry name" value="Chorismate_lyase_/UTRA_dom_sf"/>
</dbReference>
<accession>A0ABR7KEW5</accession>
<dbReference type="Pfam" id="PF00392">
    <property type="entry name" value="GntR"/>
    <property type="match status" value="1"/>
</dbReference>
<dbReference type="InterPro" id="IPR036388">
    <property type="entry name" value="WH-like_DNA-bd_sf"/>
</dbReference>
<dbReference type="InterPro" id="IPR050679">
    <property type="entry name" value="Bact_HTH_transcr_reg"/>
</dbReference>
<keyword evidence="1" id="KW-0805">Transcription regulation</keyword>
<dbReference type="Gene3D" id="3.40.1410.10">
    <property type="entry name" value="Chorismate lyase-like"/>
    <property type="match status" value="1"/>
</dbReference>
<evidence type="ECO:0000256" key="1">
    <source>
        <dbReference type="ARBA" id="ARBA00023015"/>
    </source>
</evidence>
<dbReference type="PRINTS" id="PR00035">
    <property type="entry name" value="HTHGNTR"/>
</dbReference>
<evidence type="ECO:0000259" key="4">
    <source>
        <dbReference type="PROSITE" id="PS50949"/>
    </source>
</evidence>
<dbReference type="SUPFAM" id="SSF64288">
    <property type="entry name" value="Chorismate lyase-like"/>
    <property type="match status" value="1"/>
</dbReference>
<dbReference type="SMART" id="SM00345">
    <property type="entry name" value="HTH_GNTR"/>
    <property type="match status" value="1"/>
</dbReference>
<evidence type="ECO:0000256" key="2">
    <source>
        <dbReference type="ARBA" id="ARBA00023125"/>
    </source>
</evidence>
<comment type="caution">
    <text evidence="5">The sequence shown here is derived from an EMBL/GenBank/DDBJ whole genome shotgun (WGS) entry which is preliminary data.</text>
</comment>
<evidence type="ECO:0000313" key="5">
    <source>
        <dbReference type="EMBL" id="MBC6011124.1"/>
    </source>
</evidence>
<gene>
    <name evidence="5" type="ORF">H8909_13105</name>
</gene>
<reference evidence="5 6" key="1">
    <citation type="submission" date="2020-08" db="EMBL/GenBank/DDBJ databases">
        <authorList>
            <person name="Liu C."/>
            <person name="Sun Q."/>
        </authorList>
    </citation>
    <scope>NUCLEOTIDE SEQUENCE [LARGE SCALE GENOMIC DNA]</scope>
    <source>
        <strain evidence="5 6">NSJ-22</strain>
    </source>
</reference>
<proteinExistence type="predicted"/>
<dbReference type="RefSeq" id="WP_187013142.1">
    <property type="nucleotide sequence ID" value="NZ_JACRWG010000139.1"/>
</dbReference>
<protein>
    <submittedName>
        <fullName evidence="5">GntR family transcriptional regulator</fullName>
    </submittedName>
</protein>